<protein>
    <recommendedName>
        <fullName evidence="3">Inositol polyphosphate-related phosphatase domain-containing protein</fullName>
    </recommendedName>
</protein>
<dbReference type="InterPro" id="IPR045849">
    <property type="entry name" value="IP5P_plant"/>
</dbReference>
<dbReference type="PANTHER" id="PTHR45666:SF15">
    <property type="entry name" value="TYPE I INOSITOL POLYPHOSPHATE 5-PHOSPHATASE 8"/>
    <property type="match status" value="1"/>
</dbReference>
<keyword evidence="2" id="KW-0378">Hydrolase</keyword>
<feature type="domain" description="Inositol polyphosphate-related phosphatase" evidence="3">
    <location>
        <begin position="76"/>
        <end position="390"/>
    </location>
</feature>
<dbReference type="OrthoDB" id="62798at2759"/>
<reference evidence="5" key="1">
    <citation type="journal article" date="2016" name="Nature">
        <title>The genome of the seagrass Zostera marina reveals angiosperm adaptation to the sea.</title>
        <authorList>
            <person name="Olsen J.L."/>
            <person name="Rouze P."/>
            <person name="Verhelst B."/>
            <person name="Lin Y.-C."/>
            <person name="Bayer T."/>
            <person name="Collen J."/>
            <person name="Dattolo E."/>
            <person name="De Paoli E."/>
            <person name="Dittami S."/>
            <person name="Maumus F."/>
            <person name="Michel G."/>
            <person name="Kersting A."/>
            <person name="Lauritano C."/>
            <person name="Lohaus R."/>
            <person name="Toepel M."/>
            <person name="Tonon T."/>
            <person name="Vanneste K."/>
            <person name="Amirebrahimi M."/>
            <person name="Brakel J."/>
            <person name="Bostroem C."/>
            <person name="Chovatia M."/>
            <person name="Grimwood J."/>
            <person name="Jenkins J.W."/>
            <person name="Jueterbock A."/>
            <person name="Mraz A."/>
            <person name="Stam W.T."/>
            <person name="Tice H."/>
            <person name="Bornberg-Bauer E."/>
            <person name="Green P.J."/>
            <person name="Pearson G.A."/>
            <person name="Procaccini G."/>
            <person name="Duarte C.M."/>
            <person name="Schmutz J."/>
            <person name="Reusch T.B.H."/>
            <person name="Van de Peer Y."/>
        </authorList>
    </citation>
    <scope>NUCLEOTIDE SEQUENCE [LARGE SCALE GENOMIC DNA]</scope>
    <source>
        <strain evidence="5">cv. Finnish</strain>
    </source>
</reference>
<accession>A0A0K9NIQ2</accession>
<dbReference type="InterPro" id="IPR000300">
    <property type="entry name" value="IPPc"/>
</dbReference>
<dbReference type="AlphaFoldDB" id="A0A0K9NIQ2"/>
<dbReference type="Gene3D" id="3.60.10.10">
    <property type="entry name" value="Endonuclease/exonuclease/phosphatase"/>
    <property type="match status" value="1"/>
</dbReference>
<comment type="caution">
    <text evidence="4">The sequence shown here is derived from an EMBL/GenBank/DDBJ whole genome shotgun (WGS) entry which is preliminary data.</text>
</comment>
<evidence type="ECO:0000259" key="3">
    <source>
        <dbReference type="SMART" id="SM00128"/>
    </source>
</evidence>
<dbReference type="PANTHER" id="PTHR45666">
    <property type="entry name" value="TYPE IV INOSITOL POLYPHOSPHATE 5-PHOSPHATASE 9"/>
    <property type="match status" value="1"/>
</dbReference>
<dbReference type="Proteomes" id="UP000036987">
    <property type="component" value="Unassembled WGS sequence"/>
</dbReference>
<dbReference type="Pfam" id="PF22669">
    <property type="entry name" value="Exo_endo_phos2"/>
    <property type="match status" value="1"/>
</dbReference>
<dbReference type="GO" id="GO:0034485">
    <property type="term" value="F:phosphatidylinositol-3,4,5-trisphosphate 5-phosphatase activity"/>
    <property type="evidence" value="ECO:0000318"/>
    <property type="project" value="GO_Central"/>
</dbReference>
<gene>
    <name evidence="4" type="ORF">ZOSMA_93G00830</name>
</gene>
<dbReference type="SMART" id="SM00128">
    <property type="entry name" value="IPPc"/>
    <property type="match status" value="1"/>
</dbReference>
<dbReference type="EMBL" id="LFYR01002156">
    <property type="protein sequence ID" value="KMZ56619.1"/>
    <property type="molecule type" value="Genomic_DNA"/>
</dbReference>
<name>A0A0K9NIQ2_ZOSMR</name>
<organism evidence="4 5">
    <name type="scientific">Zostera marina</name>
    <name type="common">Eelgrass</name>
    <dbReference type="NCBI Taxonomy" id="29655"/>
    <lineage>
        <taxon>Eukaryota</taxon>
        <taxon>Viridiplantae</taxon>
        <taxon>Streptophyta</taxon>
        <taxon>Embryophyta</taxon>
        <taxon>Tracheophyta</taxon>
        <taxon>Spermatophyta</taxon>
        <taxon>Magnoliopsida</taxon>
        <taxon>Liliopsida</taxon>
        <taxon>Zosteraceae</taxon>
        <taxon>Zostera</taxon>
    </lineage>
</organism>
<comment type="similarity">
    <text evidence="1">Belongs to the inositol polyphosphate 5-phosphatase family.</text>
</comment>
<evidence type="ECO:0000256" key="2">
    <source>
        <dbReference type="ARBA" id="ARBA00022801"/>
    </source>
</evidence>
<evidence type="ECO:0000313" key="4">
    <source>
        <dbReference type="EMBL" id="KMZ56619.1"/>
    </source>
</evidence>
<keyword evidence="5" id="KW-1185">Reference proteome</keyword>
<dbReference type="GO" id="GO:0046856">
    <property type="term" value="P:phosphatidylinositol dephosphorylation"/>
    <property type="evidence" value="ECO:0000318"/>
    <property type="project" value="GO_Central"/>
</dbReference>
<dbReference type="InterPro" id="IPR036691">
    <property type="entry name" value="Endo/exonu/phosph_ase_sf"/>
</dbReference>
<dbReference type="SUPFAM" id="SSF56219">
    <property type="entry name" value="DNase I-like"/>
    <property type="match status" value="1"/>
</dbReference>
<dbReference type="STRING" id="29655.A0A0K9NIQ2"/>
<sequence length="414" mass="46651">MSSSKAPKSNQNSWPNRIFKRLLNLSASAKENTKSTEEQAVHRDCVGRRKSCSDKDDTIDFLGKKRENSNWDLSTASTRMFVGTWNVSGRATHDGLNLKDWLCTTTTTPADIYVLGFQEIVALNAGNILVNKEKKPDSTGSWLSLIHNALNEEASSSRGGSLYQLAGSKRMVGIFLCVWLRAEFIPHVSGLEVSSIARGIMGYVGNKGSISMSMTLMGTSFCFVCVHLAAGNKERDEMKRNDDVTEILKKTKFDGEFPTPTRILDHDTVVFLGDLNYRLTNSTHRETVESLVSDENWETLLEKDQLRINHKAGRIFTGWEEGKISFPPTYKYQLDSHCYSSKSRCIPAWCDRILWTGDGISQSAYNRSESTFSDHRPVNAVFNVKLRNKTEATIKAQSCRFEKHDNNNKIFQET</sequence>
<evidence type="ECO:0000313" key="5">
    <source>
        <dbReference type="Proteomes" id="UP000036987"/>
    </source>
</evidence>
<dbReference type="OMA" id="RINHKAG"/>
<dbReference type="GO" id="GO:0004445">
    <property type="term" value="F:inositol-polyphosphate 5-phosphatase activity"/>
    <property type="evidence" value="ECO:0007669"/>
    <property type="project" value="InterPro"/>
</dbReference>
<proteinExistence type="inferred from homology"/>
<dbReference type="GO" id="GO:0004439">
    <property type="term" value="F:phosphatidylinositol-4,5-bisphosphate 5-phosphatase activity"/>
    <property type="evidence" value="ECO:0000318"/>
    <property type="project" value="GO_Central"/>
</dbReference>
<evidence type="ECO:0000256" key="1">
    <source>
        <dbReference type="ARBA" id="ARBA00010768"/>
    </source>
</evidence>